<dbReference type="EC" id="2.3.1.39" evidence="4"/>
<evidence type="ECO:0000256" key="3">
    <source>
        <dbReference type="ARBA" id="ARBA00048462"/>
    </source>
</evidence>
<evidence type="ECO:0000313" key="7">
    <source>
        <dbReference type="EMBL" id="MBB5977383.1"/>
    </source>
</evidence>
<dbReference type="Proteomes" id="UP000558997">
    <property type="component" value="Unassembled WGS sequence"/>
</dbReference>
<evidence type="ECO:0000313" key="8">
    <source>
        <dbReference type="Proteomes" id="UP000558997"/>
    </source>
</evidence>
<reference evidence="7 8" key="1">
    <citation type="submission" date="2020-08" db="EMBL/GenBank/DDBJ databases">
        <title>Sequencing the genomes of 1000 actinobacteria strains.</title>
        <authorList>
            <person name="Klenk H.-P."/>
        </authorList>
    </citation>
    <scope>NUCLEOTIDE SEQUENCE [LARGE SCALE GENOMIC DNA]</scope>
    <source>
        <strain evidence="7 8">DSM 17294</strain>
    </source>
</reference>
<dbReference type="InterPro" id="IPR050858">
    <property type="entry name" value="Mal-CoA-ACP_Trans/PKS_FabD"/>
</dbReference>
<dbReference type="GO" id="GO:0005829">
    <property type="term" value="C:cytosol"/>
    <property type="evidence" value="ECO:0007669"/>
    <property type="project" value="TreeGrafter"/>
</dbReference>
<comment type="similarity">
    <text evidence="4">Belongs to the fabD family.</text>
</comment>
<accession>A0A841DFS5</accession>
<dbReference type="Gene3D" id="3.40.366.10">
    <property type="entry name" value="Malonyl-Coenzyme A Acyl Carrier Protein, domain 2"/>
    <property type="match status" value="1"/>
</dbReference>
<name>A0A841DFS5_9ACTN</name>
<gene>
    <name evidence="7" type="ORF">HDA44_000724</name>
</gene>
<evidence type="ECO:0000256" key="2">
    <source>
        <dbReference type="ARBA" id="ARBA00023315"/>
    </source>
</evidence>
<dbReference type="InterPro" id="IPR014043">
    <property type="entry name" value="Acyl_transferase_dom"/>
</dbReference>
<dbReference type="Gene3D" id="3.30.70.250">
    <property type="entry name" value="Malonyl-CoA ACP transacylase, ACP-binding"/>
    <property type="match status" value="1"/>
</dbReference>
<evidence type="ECO:0000259" key="6">
    <source>
        <dbReference type="SMART" id="SM00827"/>
    </source>
</evidence>
<keyword evidence="8" id="KW-1185">Reference proteome</keyword>
<dbReference type="AlphaFoldDB" id="A0A841DFS5"/>
<protein>
    <recommendedName>
        <fullName evidence="4">Malonyl CoA-acyl carrier protein transacylase</fullName>
        <ecNumber evidence="4">2.3.1.39</ecNumber>
    </recommendedName>
</protein>
<dbReference type="GO" id="GO:0004314">
    <property type="term" value="F:[acyl-carrier-protein] S-malonyltransferase activity"/>
    <property type="evidence" value="ECO:0007669"/>
    <property type="project" value="UniProtKB-EC"/>
</dbReference>
<dbReference type="PIRSF" id="PIRSF000446">
    <property type="entry name" value="Mct"/>
    <property type="match status" value="1"/>
</dbReference>
<organism evidence="7 8">
    <name type="scientific">Kribbella solani</name>
    <dbReference type="NCBI Taxonomy" id="236067"/>
    <lineage>
        <taxon>Bacteria</taxon>
        <taxon>Bacillati</taxon>
        <taxon>Actinomycetota</taxon>
        <taxon>Actinomycetes</taxon>
        <taxon>Propionibacteriales</taxon>
        <taxon>Kribbellaceae</taxon>
        <taxon>Kribbella</taxon>
    </lineage>
</organism>
<evidence type="ECO:0000256" key="5">
    <source>
        <dbReference type="PIRSR" id="PIRSR000446-1"/>
    </source>
</evidence>
<dbReference type="InterPro" id="IPR024925">
    <property type="entry name" value="Malonyl_CoA-ACP_transAc"/>
</dbReference>
<evidence type="ECO:0000256" key="4">
    <source>
        <dbReference type="PIRNR" id="PIRNR000446"/>
    </source>
</evidence>
<dbReference type="EMBL" id="JACHNF010000001">
    <property type="protein sequence ID" value="MBB5977383.1"/>
    <property type="molecule type" value="Genomic_DNA"/>
</dbReference>
<dbReference type="InterPro" id="IPR016036">
    <property type="entry name" value="Malonyl_transacylase_ACP-bd"/>
</dbReference>
<comment type="catalytic activity">
    <reaction evidence="3 4">
        <text>holo-[ACP] + malonyl-CoA = malonyl-[ACP] + CoA</text>
        <dbReference type="Rhea" id="RHEA:41792"/>
        <dbReference type="Rhea" id="RHEA-COMP:9623"/>
        <dbReference type="Rhea" id="RHEA-COMP:9685"/>
        <dbReference type="ChEBI" id="CHEBI:57287"/>
        <dbReference type="ChEBI" id="CHEBI:57384"/>
        <dbReference type="ChEBI" id="CHEBI:64479"/>
        <dbReference type="ChEBI" id="CHEBI:78449"/>
        <dbReference type="EC" id="2.3.1.39"/>
    </reaction>
</comment>
<feature type="domain" description="Malonyl-CoA:ACP transacylase (MAT)" evidence="6">
    <location>
        <begin position="7"/>
        <end position="309"/>
    </location>
</feature>
<dbReference type="InterPro" id="IPR016035">
    <property type="entry name" value="Acyl_Trfase/lysoPLipase"/>
</dbReference>
<dbReference type="SUPFAM" id="SSF55048">
    <property type="entry name" value="Probable ACP-binding domain of malonyl-CoA ACP transacylase"/>
    <property type="match status" value="1"/>
</dbReference>
<sequence length="310" mass="32294">MTGLAFVFPGQGSQRPGMGRELARCGVEARSLIDTAEQLTGVAVGELMTRADAITLADPEAAQLTVFVWSSVLSAELTAAGCRPIAVAGHSLGEYAALVAAGCLSWADALSIVAKRGRAMADAAQREPGAMAAIGGLSADHVTDLCRQSSVSAGVVVLANLNAPRQVVVSGTPEEVELVIEAARSAGALRVKRLPVGGAYHSPLMAEAERELAPMLAAADLRAPRVPFISSLTGCAVHDIEAYRQLLSRQIMRPVRWTDTVGTLARIGARTFVEVGPGRVLTGLGRSMVRTGRHLTGSEALALSLRTAVR</sequence>
<evidence type="ECO:0000256" key="1">
    <source>
        <dbReference type="ARBA" id="ARBA00022679"/>
    </source>
</evidence>
<comment type="caution">
    <text evidence="7">The sequence shown here is derived from an EMBL/GenBank/DDBJ whole genome shotgun (WGS) entry which is preliminary data.</text>
</comment>
<dbReference type="Pfam" id="PF00698">
    <property type="entry name" value="Acyl_transf_1"/>
    <property type="match status" value="1"/>
</dbReference>
<feature type="active site" evidence="5">
    <location>
        <position position="91"/>
    </location>
</feature>
<keyword evidence="2 4" id="KW-0012">Acyltransferase</keyword>
<dbReference type="GO" id="GO:0006633">
    <property type="term" value="P:fatty acid biosynthetic process"/>
    <property type="evidence" value="ECO:0007669"/>
    <property type="project" value="TreeGrafter"/>
</dbReference>
<proteinExistence type="inferred from homology"/>
<dbReference type="SMART" id="SM00827">
    <property type="entry name" value="PKS_AT"/>
    <property type="match status" value="1"/>
</dbReference>
<dbReference type="InterPro" id="IPR001227">
    <property type="entry name" value="Ac_transferase_dom_sf"/>
</dbReference>
<feature type="active site" evidence="5">
    <location>
        <position position="201"/>
    </location>
</feature>
<dbReference type="RefSeq" id="WP_337905614.1">
    <property type="nucleotide sequence ID" value="NZ_BAAAVN010000014.1"/>
</dbReference>
<dbReference type="PANTHER" id="PTHR42681">
    <property type="entry name" value="MALONYL-COA-ACYL CARRIER PROTEIN TRANSACYLASE, MITOCHONDRIAL"/>
    <property type="match status" value="1"/>
</dbReference>
<dbReference type="PANTHER" id="PTHR42681:SF1">
    <property type="entry name" value="MALONYL-COA-ACYL CARRIER PROTEIN TRANSACYLASE, MITOCHONDRIAL"/>
    <property type="match status" value="1"/>
</dbReference>
<keyword evidence="1 4" id="KW-0808">Transferase</keyword>
<dbReference type="SUPFAM" id="SSF52151">
    <property type="entry name" value="FabD/lysophospholipase-like"/>
    <property type="match status" value="1"/>
</dbReference>